<dbReference type="EMBL" id="OD006333">
    <property type="protein sequence ID" value="CAD7412820.1"/>
    <property type="molecule type" value="Genomic_DNA"/>
</dbReference>
<feature type="compositionally biased region" description="Basic and acidic residues" evidence="1">
    <location>
        <begin position="36"/>
        <end position="56"/>
    </location>
</feature>
<accession>A0A7R9H8N3</accession>
<evidence type="ECO:0000256" key="1">
    <source>
        <dbReference type="SAM" id="MobiDB-lite"/>
    </source>
</evidence>
<name>A0A7R9H8N3_TIMPO</name>
<dbReference type="AlphaFoldDB" id="A0A7R9H8N3"/>
<protein>
    <submittedName>
        <fullName evidence="2">Uncharacterized protein</fullName>
    </submittedName>
</protein>
<feature type="region of interest" description="Disordered" evidence="1">
    <location>
        <begin position="31"/>
        <end position="57"/>
    </location>
</feature>
<evidence type="ECO:0000313" key="2">
    <source>
        <dbReference type="EMBL" id="CAD7412820.1"/>
    </source>
</evidence>
<organism evidence="2">
    <name type="scientific">Timema poppense</name>
    <name type="common">Walking stick</name>
    <dbReference type="NCBI Taxonomy" id="170557"/>
    <lineage>
        <taxon>Eukaryota</taxon>
        <taxon>Metazoa</taxon>
        <taxon>Ecdysozoa</taxon>
        <taxon>Arthropoda</taxon>
        <taxon>Hexapoda</taxon>
        <taxon>Insecta</taxon>
        <taxon>Pterygota</taxon>
        <taxon>Neoptera</taxon>
        <taxon>Polyneoptera</taxon>
        <taxon>Phasmatodea</taxon>
        <taxon>Timematodea</taxon>
        <taxon>Timematoidea</taxon>
        <taxon>Timematidae</taxon>
        <taxon>Timema</taxon>
    </lineage>
</organism>
<reference evidence="2" key="1">
    <citation type="submission" date="2020-11" db="EMBL/GenBank/DDBJ databases">
        <authorList>
            <person name="Tran Van P."/>
        </authorList>
    </citation>
    <scope>NUCLEOTIDE SEQUENCE</scope>
</reference>
<proteinExistence type="predicted"/>
<gene>
    <name evidence="2" type="ORF">TPSB3V08_LOCUS8652</name>
</gene>
<sequence length="142" mass="16334">MAKPIRNRLCQEHSGTVVFIDGRCLSSATKPLQDAVEEKQQDVSDSRDQTTSDARKGVVPPQYRFVYPEFLPDPKIIWRNKVREKLERADMLSRRCHIDIPEFYVGHYATQRSDQATTQHNALTRPLRNSSALTRPLRNSAL</sequence>